<accession>A0AAF1JZH9</accession>
<dbReference type="Proteomes" id="UP001196068">
    <property type="component" value="Unassembled WGS sequence"/>
</dbReference>
<protein>
    <submittedName>
        <fullName evidence="1">Uncharacterized protein</fullName>
    </submittedName>
</protein>
<reference evidence="1" key="1">
    <citation type="submission" date="2020-01" db="EMBL/GenBank/DDBJ databases">
        <authorList>
            <person name="Rat A."/>
        </authorList>
    </citation>
    <scope>NUCLEOTIDE SEQUENCE</scope>
    <source>
        <strain evidence="1">LMG 28251</strain>
    </source>
</reference>
<reference evidence="1" key="2">
    <citation type="journal article" date="2021" name="Syst. Appl. Microbiol.">
        <title>Roseomonas hellenica sp. nov., isolated from roots of wild-growing Alkanna tinctoria.</title>
        <authorList>
            <person name="Rat A."/>
            <person name="Naranjo H.D."/>
            <person name="Lebbe L."/>
            <person name="Cnockaert M."/>
            <person name="Krigas N."/>
            <person name="Grigoriadou K."/>
            <person name="Maloupa E."/>
            <person name="Willems A."/>
        </authorList>
    </citation>
    <scope>NUCLEOTIDE SEQUENCE</scope>
    <source>
        <strain evidence="1">LMG 28251</strain>
    </source>
</reference>
<sequence length="89" mass="9889">MRLQLLFPVPFTVERDGGEYSEVASHQPAQHIGYTFRFVERGKPYGAASLKEDLASVAALYLLRHMTARGYIALATKQAAVPSSHWSKP</sequence>
<organism evidence="1 2">
    <name type="scientific">Plastoroseomonas arctica</name>
    <dbReference type="NCBI Taxonomy" id="1509237"/>
    <lineage>
        <taxon>Bacteria</taxon>
        <taxon>Pseudomonadati</taxon>
        <taxon>Pseudomonadota</taxon>
        <taxon>Alphaproteobacteria</taxon>
        <taxon>Acetobacterales</taxon>
        <taxon>Acetobacteraceae</taxon>
        <taxon>Plastoroseomonas</taxon>
    </lineage>
</organism>
<dbReference type="EMBL" id="JAAEDH010000012">
    <property type="protein sequence ID" value="MBR0655793.1"/>
    <property type="molecule type" value="Genomic_DNA"/>
</dbReference>
<proteinExistence type="predicted"/>
<name>A0AAF1JZH9_9PROT</name>
<dbReference type="RefSeq" id="WP_211874630.1">
    <property type="nucleotide sequence ID" value="NZ_JAAEDH010000012.1"/>
</dbReference>
<comment type="caution">
    <text evidence="1">The sequence shown here is derived from an EMBL/GenBank/DDBJ whole genome shotgun (WGS) entry which is preliminary data.</text>
</comment>
<evidence type="ECO:0000313" key="2">
    <source>
        <dbReference type="Proteomes" id="UP001196068"/>
    </source>
</evidence>
<evidence type="ECO:0000313" key="1">
    <source>
        <dbReference type="EMBL" id="MBR0655793.1"/>
    </source>
</evidence>
<keyword evidence="2" id="KW-1185">Reference proteome</keyword>
<dbReference type="AlphaFoldDB" id="A0AAF1JZH9"/>
<gene>
    <name evidence="1" type="ORF">GXW79_11985</name>
</gene>